<dbReference type="Proteomes" id="UP000319731">
    <property type="component" value="Unassembled WGS sequence"/>
</dbReference>
<evidence type="ECO:0000256" key="6">
    <source>
        <dbReference type="RuleBase" id="RU366065"/>
    </source>
</evidence>
<evidence type="ECO:0000256" key="2">
    <source>
        <dbReference type="ARBA" id="ARBA00022824"/>
    </source>
</evidence>
<dbReference type="InterPro" id="IPR007233">
    <property type="entry name" value="TRAPPC"/>
</dbReference>
<keyword evidence="9" id="KW-1185">Reference proteome</keyword>
<reference evidence="8 9" key="1">
    <citation type="journal article" date="2019" name="Sci. Rep.">
        <title>Comparative genomics of chytrid fungi reveal insights into the obligate biotrophic and pathogenic lifestyle of Synchytrium endobioticum.</title>
        <authorList>
            <person name="van de Vossenberg B.T.L.H."/>
            <person name="Warris S."/>
            <person name="Nguyen H.D.T."/>
            <person name="van Gent-Pelzer M.P.E."/>
            <person name="Joly D.L."/>
            <person name="van de Geest H.C."/>
            <person name="Bonants P.J.M."/>
            <person name="Smith D.S."/>
            <person name="Levesque C.A."/>
            <person name="van der Lee T.A.J."/>
        </authorList>
    </citation>
    <scope>NUCLEOTIDE SEQUENCE [LARGE SCALE GENOMIC DNA]</scope>
    <source>
        <strain evidence="8 9">JEL517</strain>
    </source>
</reference>
<evidence type="ECO:0000256" key="7">
    <source>
        <dbReference type="SAM" id="MobiDB-lite"/>
    </source>
</evidence>
<evidence type="ECO:0000313" key="8">
    <source>
        <dbReference type="EMBL" id="TPX31973.1"/>
    </source>
</evidence>
<dbReference type="CDD" id="cd14855">
    <property type="entry name" value="TRAPPC1_MUM2"/>
    <property type="match status" value="1"/>
</dbReference>
<comment type="similarity">
    <text evidence="5">Belongs to the TRAPP small subunits family. BET5 subfamily.</text>
</comment>
<dbReference type="GO" id="GO:0006888">
    <property type="term" value="P:endoplasmic reticulum to Golgi vesicle-mediated transport"/>
    <property type="evidence" value="ECO:0007669"/>
    <property type="project" value="UniProtKB-UniRule"/>
</dbReference>
<feature type="compositionally biased region" description="Low complexity" evidence="7">
    <location>
        <begin position="26"/>
        <end position="37"/>
    </location>
</feature>
<dbReference type="Pfam" id="PF04099">
    <property type="entry name" value="Sybindin"/>
    <property type="match status" value="1"/>
</dbReference>
<dbReference type="GeneID" id="42006023"/>
<dbReference type="PANTHER" id="PTHR23249">
    <property type="entry name" value="TRAFFICKING PROTEIN PARTICLE COMPLEX SUBUNIT"/>
    <property type="match status" value="1"/>
</dbReference>
<dbReference type="SMART" id="SM01399">
    <property type="entry name" value="Sybindin"/>
    <property type="match status" value="1"/>
</dbReference>
<keyword evidence="3 6" id="KW-0931">ER-Golgi transport</keyword>
<dbReference type="OrthoDB" id="3364529at2759"/>
<evidence type="ECO:0000256" key="5">
    <source>
        <dbReference type="ARBA" id="ARBA00038167"/>
    </source>
</evidence>
<dbReference type="Gene3D" id="3.30.450.70">
    <property type="match status" value="1"/>
</dbReference>
<dbReference type="STRING" id="1806994.A0A507C384"/>
<gene>
    <name evidence="8" type="ORF">SmJEL517_g04798</name>
</gene>
<keyword evidence="1 6" id="KW-0813">Transport</keyword>
<proteinExistence type="inferred from homology"/>
<evidence type="ECO:0000256" key="4">
    <source>
        <dbReference type="ARBA" id="ARBA00023034"/>
    </source>
</evidence>
<feature type="region of interest" description="Disordered" evidence="7">
    <location>
        <begin position="25"/>
        <end position="56"/>
    </location>
</feature>
<dbReference type="AlphaFoldDB" id="A0A507C384"/>
<keyword evidence="2 6" id="KW-0256">Endoplasmic reticulum</keyword>
<dbReference type="EMBL" id="QEAO01000036">
    <property type="protein sequence ID" value="TPX31973.1"/>
    <property type="molecule type" value="Genomic_DNA"/>
</dbReference>
<sequence length="187" mass="20715">MVVYNLYIFDRHCNCVFFSTWNRKPTSNTAASTSRTNLLQTTPEPGISEDSSDHRPNSALAGAVGIGGASASGGDISFEEESKLVYGVILSLRNMVSKLTGKSSEGFIAYKTSAYKLHYFETPTGLKFVMNTDSNMESCREALRQIYAQIYVEYVAKNPLVKFDTPITNELFRISLNKFVKGMAGFD</sequence>
<dbReference type="SUPFAM" id="SSF64356">
    <property type="entry name" value="SNARE-like"/>
    <property type="match status" value="1"/>
</dbReference>
<name>A0A507C384_9FUNG</name>
<comment type="caution">
    <text evidence="8">The sequence shown here is derived from an EMBL/GenBank/DDBJ whole genome shotgun (WGS) entry which is preliminary data.</text>
</comment>
<dbReference type="InterPro" id="IPR011012">
    <property type="entry name" value="Longin-like_dom_sf"/>
</dbReference>
<comment type="subcellular location">
    <subcellularLocation>
        <location evidence="6">Endoplasmic reticulum</location>
    </subcellularLocation>
    <subcellularLocation>
        <location evidence="6">Golgi apparatus</location>
        <location evidence="6">cis-Golgi network</location>
    </subcellularLocation>
</comment>
<dbReference type="GO" id="GO:0005794">
    <property type="term" value="C:Golgi apparatus"/>
    <property type="evidence" value="ECO:0007669"/>
    <property type="project" value="UniProtKB-SubCell"/>
</dbReference>
<dbReference type="PANTHER" id="PTHR23249:SF16">
    <property type="entry name" value="TRAFFICKING PROTEIN PARTICLE COMPLEX SUBUNIT 1"/>
    <property type="match status" value="1"/>
</dbReference>
<accession>A0A507C384</accession>
<evidence type="ECO:0000256" key="1">
    <source>
        <dbReference type="ARBA" id="ARBA00022448"/>
    </source>
</evidence>
<dbReference type="GO" id="GO:0005783">
    <property type="term" value="C:endoplasmic reticulum"/>
    <property type="evidence" value="ECO:0007669"/>
    <property type="project" value="UniProtKB-SubCell"/>
</dbReference>
<keyword evidence="4 6" id="KW-0333">Golgi apparatus</keyword>
<comment type="subunit">
    <text evidence="6">Part of the multisubunit transport protein particle (TRAPP) complex.</text>
</comment>
<evidence type="ECO:0000313" key="9">
    <source>
        <dbReference type="Proteomes" id="UP000319731"/>
    </source>
</evidence>
<dbReference type="GO" id="GO:0030008">
    <property type="term" value="C:TRAPP complex"/>
    <property type="evidence" value="ECO:0007669"/>
    <property type="project" value="UniProtKB-UniRule"/>
</dbReference>
<evidence type="ECO:0000256" key="3">
    <source>
        <dbReference type="ARBA" id="ARBA00022892"/>
    </source>
</evidence>
<organism evidence="8 9">
    <name type="scientific">Synchytrium microbalum</name>
    <dbReference type="NCBI Taxonomy" id="1806994"/>
    <lineage>
        <taxon>Eukaryota</taxon>
        <taxon>Fungi</taxon>
        <taxon>Fungi incertae sedis</taxon>
        <taxon>Chytridiomycota</taxon>
        <taxon>Chytridiomycota incertae sedis</taxon>
        <taxon>Chytridiomycetes</taxon>
        <taxon>Synchytriales</taxon>
        <taxon>Synchytriaceae</taxon>
        <taxon>Synchytrium</taxon>
    </lineage>
</organism>
<dbReference type="RefSeq" id="XP_031023269.1">
    <property type="nucleotide sequence ID" value="XM_031170726.1"/>
</dbReference>
<protein>
    <recommendedName>
        <fullName evidence="6">Trafficking protein particle complex subunit</fullName>
    </recommendedName>
</protein>